<feature type="chain" id="PRO_5038670232" evidence="6">
    <location>
        <begin position="25"/>
        <end position="546"/>
    </location>
</feature>
<comment type="caution">
    <text evidence="7">The sequence shown here is derived from an EMBL/GenBank/DDBJ whole genome shotgun (WGS) entry which is preliminary data.</text>
</comment>
<accession>A0A7Z8K365</accession>
<keyword evidence="5" id="KW-0449">Lipoprotein</keyword>
<dbReference type="Pfam" id="PF01547">
    <property type="entry name" value="SBP_bac_1"/>
    <property type="match status" value="1"/>
</dbReference>
<organism evidence="7 8">
    <name type="scientific">Cellulomonas hominis</name>
    <dbReference type="NCBI Taxonomy" id="156981"/>
    <lineage>
        <taxon>Bacteria</taxon>
        <taxon>Bacillati</taxon>
        <taxon>Actinomycetota</taxon>
        <taxon>Actinomycetes</taxon>
        <taxon>Micrococcales</taxon>
        <taxon>Cellulomonadaceae</taxon>
        <taxon>Cellulomonas</taxon>
    </lineage>
</organism>
<dbReference type="EMBL" id="SZYE01000010">
    <property type="protein sequence ID" value="TKR26978.1"/>
    <property type="molecule type" value="Genomic_DNA"/>
</dbReference>
<dbReference type="PROSITE" id="PS51257">
    <property type="entry name" value="PROKAR_LIPOPROTEIN"/>
    <property type="match status" value="1"/>
</dbReference>
<dbReference type="PANTHER" id="PTHR43649:SF33">
    <property type="entry name" value="POLYGALACTURONAN_RHAMNOGALACTURONAN-BINDING PROTEIN YTCQ"/>
    <property type="match status" value="1"/>
</dbReference>
<evidence type="ECO:0000313" key="8">
    <source>
        <dbReference type="Proteomes" id="UP000308121"/>
    </source>
</evidence>
<keyword evidence="4" id="KW-0564">Palmitate</keyword>
<dbReference type="InterPro" id="IPR006059">
    <property type="entry name" value="SBP"/>
</dbReference>
<gene>
    <name evidence="7" type="ORF">FA014_02985</name>
</gene>
<dbReference type="PANTHER" id="PTHR43649">
    <property type="entry name" value="ARABINOSE-BINDING PROTEIN-RELATED"/>
    <property type="match status" value="1"/>
</dbReference>
<evidence type="ECO:0000256" key="2">
    <source>
        <dbReference type="ARBA" id="ARBA00022729"/>
    </source>
</evidence>
<keyword evidence="3" id="KW-0472">Membrane</keyword>
<protein>
    <submittedName>
        <fullName evidence="7">Extracellular solute-binding protein</fullName>
    </submittedName>
</protein>
<dbReference type="Gene3D" id="3.40.190.10">
    <property type="entry name" value="Periplasmic binding protein-like II"/>
    <property type="match status" value="2"/>
</dbReference>
<keyword evidence="1" id="KW-1003">Cell membrane</keyword>
<keyword evidence="2 6" id="KW-0732">Signal</keyword>
<proteinExistence type="predicted"/>
<reference evidence="7 8" key="1">
    <citation type="submission" date="2019-05" db="EMBL/GenBank/DDBJ databases">
        <title>Genome sequence of Cellulomonas hominis strain CS1.</title>
        <authorList>
            <person name="Belmont J."/>
            <person name="Maclea K.S."/>
        </authorList>
    </citation>
    <scope>NUCLEOTIDE SEQUENCE [LARGE SCALE GENOMIC DNA]</scope>
    <source>
        <strain evidence="7 8">CS1</strain>
    </source>
</reference>
<dbReference type="SUPFAM" id="SSF53850">
    <property type="entry name" value="Periplasmic binding protein-like II"/>
    <property type="match status" value="1"/>
</dbReference>
<dbReference type="RefSeq" id="WP_154728229.1">
    <property type="nucleotide sequence ID" value="NZ_SZYE01000010.1"/>
</dbReference>
<evidence type="ECO:0000313" key="7">
    <source>
        <dbReference type="EMBL" id="TKR26978.1"/>
    </source>
</evidence>
<evidence type="ECO:0000256" key="4">
    <source>
        <dbReference type="ARBA" id="ARBA00023139"/>
    </source>
</evidence>
<dbReference type="CDD" id="cd13583">
    <property type="entry name" value="PBP2_AlgQ_like_4"/>
    <property type="match status" value="1"/>
</dbReference>
<dbReference type="Proteomes" id="UP000308121">
    <property type="component" value="Unassembled WGS sequence"/>
</dbReference>
<name>A0A7Z8K365_9CELL</name>
<dbReference type="InterPro" id="IPR050490">
    <property type="entry name" value="Bact_solute-bd_prot1"/>
</dbReference>
<dbReference type="AlphaFoldDB" id="A0A7Z8K365"/>
<sequence length="546" mass="59424">MSQRTRARGLAAAAALALALTACSGGSENDEESSGLDNRTGAMEDYAAGDQFTATEPLTFSMLFSDHPNYPSQDDWLLWSEITERTNVTLDPTLVPMSDYEQKRSLLIGAGDAPSIIAKTYPGQEDAFVSSGAILAVSDYVDLMPNYQQKVADWGLEANIDQLRQADGKYYVLPGLHEAPWQDYTIAMRTDVLADLGLDTPTSWDEFRTTLEAIKEARPGEYPFSDRFSETYPGGNLLNMAALGFGTSAGWGYNNATWDGDAEEFVATAAMPEYKEMVEYFHDLVADGLMDPESFTQDDDSAIQKFVTGKSVAIGTNAQSVVNEYEPGLATNDPDATVAKIPFPCGPIGCVLNPVTQIENGLMINADAADSPDFVAMMQFIDWLFYSDEGQEFTKWGVEGTTFEKAADGTRTLAADVDFVGLNPSGTKHLQKDFGFSGGNFAYGGATELLWSTFSDAEVAFQESIADYDMIDLAPPAPLDEVENEQLTLIDTTLRDAVSQGTIQFILGQRDLSEWDTFVADLESKGATQYVDVVNGARDRYVADNG</sequence>
<evidence type="ECO:0000256" key="6">
    <source>
        <dbReference type="SAM" id="SignalP"/>
    </source>
</evidence>
<feature type="signal peptide" evidence="6">
    <location>
        <begin position="1"/>
        <end position="24"/>
    </location>
</feature>
<evidence type="ECO:0000256" key="1">
    <source>
        <dbReference type="ARBA" id="ARBA00022475"/>
    </source>
</evidence>
<evidence type="ECO:0000256" key="5">
    <source>
        <dbReference type="ARBA" id="ARBA00023288"/>
    </source>
</evidence>
<dbReference type="OrthoDB" id="9787283at2"/>
<evidence type="ECO:0000256" key="3">
    <source>
        <dbReference type="ARBA" id="ARBA00023136"/>
    </source>
</evidence>